<dbReference type="InterPro" id="IPR022761">
    <property type="entry name" value="Fumarate_lyase_N"/>
</dbReference>
<dbReference type="Gene3D" id="1.10.275.10">
    <property type="entry name" value="Fumarase/aspartase (N-terminal domain)"/>
    <property type="match status" value="1"/>
</dbReference>
<feature type="compositionally biased region" description="Basic and acidic residues" evidence="13">
    <location>
        <begin position="336"/>
        <end position="346"/>
    </location>
</feature>
<dbReference type="PRINTS" id="PR00149">
    <property type="entry name" value="FUMRATELYASE"/>
</dbReference>
<gene>
    <name evidence="17" type="ORF">OKIOD_LOCUS1823</name>
</gene>
<comment type="pathway">
    <text evidence="2">Carbohydrate metabolism; tricarboxylic acid cycle; (S)-malate from fumarate: step 1/1.</text>
</comment>
<evidence type="ECO:0000256" key="9">
    <source>
        <dbReference type="ARBA" id="ARBA00029396"/>
    </source>
</evidence>
<dbReference type="InterPro" id="IPR000362">
    <property type="entry name" value="Fumarate_lyase_fam"/>
</dbReference>
<proteinExistence type="inferred from homology"/>
<feature type="region of interest" description="Disordered" evidence="13">
    <location>
        <begin position="304"/>
        <end position="349"/>
    </location>
</feature>
<comment type="function">
    <text evidence="9">As part of the MCIA complex, involved in the assembly of the mitochondrial complex I.</text>
</comment>
<evidence type="ECO:0000256" key="1">
    <source>
        <dbReference type="ARBA" id="ARBA00003146"/>
    </source>
</evidence>
<evidence type="ECO:0000259" key="14">
    <source>
        <dbReference type="Pfam" id="PF00206"/>
    </source>
</evidence>
<dbReference type="Proteomes" id="UP001158576">
    <property type="component" value="Chromosome PAR"/>
</dbReference>
<dbReference type="InterPro" id="IPR008979">
    <property type="entry name" value="Galactose-bd-like_sf"/>
</dbReference>
<comment type="function">
    <text evidence="1">Catalyzes the hydration of fumarate to L-malate in the tricarboxylic acid (TCA) cycle to facilitate a transition step in the production of energy in the form of NADH.</text>
</comment>
<evidence type="ECO:0000313" key="18">
    <source>
        <dbReference type="Proteomes" id="UP001158576"/>
    </source>
</evidence>
<evidence type="ECO:0000259" key="15">
    <source>
        <dbReference type="Pfam" id="PF08547"/>
    </source>
</evidence>
<dbReference type="Pfam" id="PF10415">
    <property type="entry name" value="FumaraseC_C"/>
    <property type="match status" value="1"/>
</dbReference>
<feature type="domain" description="Fumarate lyase N-terminal" evidence="14">
    <location>
        <begin position="921"/>
        <end position="1240"/>
    </location>
</feature>
<evidence type="ECO:0000256" key="11">
    <source>
        <dbReference type="ARBA" id="ARBA00047124"/>
    </source>
</evidence>
<feature type="compositionally biased region" description="Basic and acidic residues" evidence="13">
    <location>
        <begin position="75"/>
        <end position="86"/>
    </location>
</feature>
<evidence type="ECO:0000256" key="10">
    <source>
        <dbReference type="ARBA" id="ARBA00031882"/>
    </source>
</evidence>
<evidence type="ECO:0000256" key="5">
    <source>
        <dbReference type="ARBA" id="ARBA00013409"/>
    </source>
</evidence>
<dbReference type="InterPro" id="IPR018951">
    <property type="entry name" value="Fumarase_C_C"/>
</dbReference>
<comment type="similarity">
    <text evidence="3">Belongs to the class-II fumarase/aspartase family. Fumarase subfamily.</text>
</comment>
<dbReference type="Pfam" id="PF00206">
    <property type="entry name" value="Lyase_1"/>
    <property type="match status" value="1"/>
</dbReference>
<comment type="subunit">
    <text evidence="11">Part of the mitochondrial complex I assembly/MCIA complex that comprises at least the core subunits TMEM126B, NDUFAF1, ECSIT and ACAD9 and complement subunits such as COA1 and TMEM186. Interacts with ECSIT. Interacts with ACAD9. At early stages of complex I assembly, it is found in intermediate subcomplexes that contain different subunits including NDUFB6, NDUFA6, NDUFA9, NDUFS3, NDUFS7, ND1, ND2 and ND3. Interacts with TMEM70 and TMEM242.</text>
</comment>
<keyword evidence="12" id="KW-0175">Coiled coil</keyword>
<feature type="domain" description="Fumarase C C-terminal" evidence="16">
    <location>
        <begin position="1294"/>
        <end position="1338"/>
    </location>
</feature>
<evidence type="ECO:0000256" key="7">
    <source>
        <dbReference type="ARBA" id="ARBA00024453"/>
    </source>
</evidence>
<feature type="compositionally biased region" description="Acidic residues" evidence="13">
    <location>
        <begin position="321"/>
        <end position="335"/>
    </location>
</feature>
<organism evidence="17 18">
    <name type="scientific">Oikopleura dioica</name>
    <name type="common">Tunicate</name>
    <dbReference type="NCBI Taxonomy" id="34765"/>
    <lineage>
        <taxon>Eukaryota</taxon>
        <taxon>Metazoa</taxon>
        <taxon>Chordata</taxon>
        <taxon>Tunicata</taxon>
        <taxon>Appendicularia</taxon>
        <taxon>Copelata</taxon>
        <taxon>Oikopleuridae</taxon>
        <taxon>Oikopleura</taxon>
    </lineage>
</organism>
<feature type="coiled-coil region" evidence="12">
    <location>
        <begin position="154"/>
        <end position="231"/>
    </location>
</feature>
<evidence type="ECO:0000256" key="4">
    <source>
        <dbReference type="ARBA" id="ARBA00012921"/>
    </source>
</evidence>
<dbReference type="InterPro" id="IPR013857">
    <property type="entry name" value="NADH-UbQ_OxRdtase-assoc_prot30"/>
</dbReference>
<dbReference type="InterPro" id="IPR008948">
    <property type="entry name" value="L-Aspartase-like"/>
</dbReference>
<accession>A0ABN7RU50</accession>
<dbReference type="SUPFAM" id="SSF48557">
    <property type="entry name" value="L-aspartase-like"/>
    <property type="match status" value="1"/>
</dbReference>
<reference evidence="17 18" key="1">
    <citation type="submission" date="2021-04" db="EMBL/GenBank/DDBJ databases">
        <authorList>
            <person name="Bliznina A."/>
        </authorList>
    </citation>
    <scope>NUCLEOTIDE SEQUENCE [LARGE SCALE GENOMIC DNA]</scope>
</reference>
<feature type="compositionally biased region" description="Basic and acidic residues" evidence="13">
    <location>
        <begin position="100"/>
        <end position="116"/>
    </location>
</feature>
<dbReference type="InterPro" id="IPR005677">
    <property type="entry name" value="Fum_hydII"/>
</dbReference>
<dbReference type="PANTHER" id="PTHR11444">
    <property type="entry name" value="ASPARTATEAMMONIA/ARGININOSUCCINATE/ADENYLOSUCCINATE LYASE"/>
    <property type="match status" value="1"/>
</dbReference>
<evidence type="ECO:0000256" key="3">
    <source>
        <dbReference type="ARBA" id="ARBA00009084"/>
    </source>
</evidence>
<feature type="region of interest" description="Disordered" evidence="13">
    <location>
        <begin position="75"/>
        <end position="147"/>
    </location>
</feature>
<feature type="compositionally biased region" description="Basic and acidic residues" evidence="13">
    <location>
        <begin position="124"/>
        <end position="136"/>
    </location>
</feature>
<dbReference type="InterPro" id="IPR024083">
    <property type="entry name" value="Fumarase/histidase_N"/>
</dbReference>
<dbReference type="PANTHER" id="PTHR11444:SF1">
    <property type="entry name" value="FUMARATE HYDRATASE, MITOCHONDRIAL"/>
    <property type="match status" value="1"/>
</dbReference>
<sequence>MSKLICDLCGYETPRNSFKFKRHRGGRDCNNRQLYNRLERKGELPEYSCHNCRRVYSSKYHWIEHKRKLLCGPEERAHRERTKESVNEPDGLSDNESDPVPEKVSKPSEKFKDITPKRPKRQRRQSEGLDGTDLHGGKKKMATTSVEGISEEKIKNFRRDAAAMEIKLVNASKEDHQLIEEKEKSDRELEELEIKEEISNLEAQLTDRLLLADEAQKLKDLEDDKRDTESGRYDELQCVNLYRVGDDISIRLEEEPLEISCKDGVDVMSKIRKGLHKADEGWMFKIPNAGLDMDDIEFRMPSNIVKVYNPPPSDHENPPPSDDENPPPSDDEDPPPSDHEEEDGHPRRPIRAVLRLVGKTTPVVLEEAVLNAIDGERIRLGGDLVSFYKESSYSPKVIIADLGKLSISNTFKLSDEEGTLHFEEYAQNGFPEKKVLLDCITVGLKEMDIWIADRMELSDAGESDLKFNGFKFVRHQQSLLKKRVELSLAIERNLQQNVDRSVPNMHINGTLSEAYFGLNRSQFWVVRDFLEHNLGEMQLIYERTSVPVNIEEAMTKTVMTGEVFRNLKFNLGLKNVTVELGEANGDKLVKMKFVDSTLNFEALSNNHKHTNLVCKAYNAWDCRELYNIHPSFQKVIAADLEDDDVCQIEIVFKATPDGASFKLVTEKTRIIVLQEWSKQTLNYLLEHPIDGYGDDLRKINYDLIKKWKQEPSDPKNTVLYQCRVFGGHQKIREYRQQSHRIWIKVCDYTSLQPIAVNKVGLYFRHAVHPGGKMPIRILIEVRLTDSARKMGIELEAYLRFVDANRPPRENNGGRKCRKCRGELELGIWHADDYSLCVGCKDAFLARNELEAQVPADEQIPAEGPADGEDQDVGQDQEPFLEPFMEPDLDPVHEPVEELVQEPVEEYEQAAAGFRTETDTMGEMQVPNDKLYGCQTARSLKNFPIGGEGDKIPRQIIQAFGYLKKACAEANQKFGLDAQLADAIKLAAEEVIYGTLYDEGHFPLCTFQAGSGTQANINTNEVISNRANLILDSEVGTNFPVHPNDHVNKSQTSNSTFPTAMHVATALEIKNDLLPALLNFRHAIYEKQKPFEHIVEIGGNHMMDRTPLTLGKELSGYVQQLDNGIARVEATLPRVYELAIGGTAVGTGLNAGIGFAEACCEELFNYTGLRFVSAPNKFDALPNHEAMFEVSRALNVVARVIQKIANGIRLLASGPHCGLPEKEKVNPTQVEAITMVCTQVMANNMFVNAGDNFELNVSTPVIASNVLRSAKLIGTACNAFVDNSIDPLLNESLMLVTALHLHFGQDKAVHIAKNADKEGITLREAAKEDGITDEQLDALYITAKKNNDIVKKIEKTRSEDMKPDLQAERLARDAEVLAEQKAKAKDAAEKEKAFKLQCEKERYEKSYDRLFEDDPPATTNNDSDNDSDDFIAKSVEMNFDFLGLRWYAVNDNVMGGVSAGYVEKLDNMLKFYGQLSSDFNGGFASCRTRFEPGALAGFDGIEINVKGSERTFQARFHPVESDAYGRYAQGSYTANFKATPEWTTVRIPFDSTEYSWRGRRPSGMPPIDPAQLKGMGFLIADKVFDSSFELFVDSISGYKNE</sequence>
<dbReference type="SUPFAM" id="SSF49785">
    <property type="entry name" value="Galactose-binding domain-like"/>
    <property type="match status" value="1"/>
</dbReference>
<evidence type="ECO:0000259" key="16">
    <source>
        <dbReference type="Pfam" id="PF10415"/>
    </source>
</evidence>
<evidence type="ECO:0000313" key="17">
    <source>
        <dbReference type="EMBL" id="CAG5083045.1"/>
    </source>
</evidence>
<name>A0ABN7RU50_OIKDI</name>
<evidence type="ECO:0000256" key="13">
    <source>
        <dbReference type="SAM" id="MobiDB-lite"/>
    </source>
</evidence>
<keyword evidence="18" id="KW-1185">Reference proteome</keyword>
<feature type="domain" description="NADH:ubiquinone oxidoreductase intermediate-associated protein 30" evidence="15">
    <location>
        <begin position="1444"/>
        <end position="1589"/>
    </location>
</feature>
<protein>
    <recommendedName>
        <fullName evidence="6">Complex I intermediate-associated protein 30, mitochondrial</fullName>
        <ecNumber evidence="4">4.2.1.2</ecNumber>
    </recommendedName>
    <alternativeName>
        <fullName evidence="5">Fumarate hydratase, mitochondrial</fullName>
    </alternativeName>
    <alternativeName>
        <fullName evidence="10">NADH dehydrogenase [ubiquinone] 1 alpha subcomplex assembly factor 1</fullName>
    </alternativeName>
</protein>
<evidence type="ECO:0000256" key="2">
    <source>
        <dbReference type="ARBA" id="ARBA00004859"/>
    </source>
</evidence>
<comment type="catalytic activity">
    <reaction evidence="8">
        <text>(S)-malate = fumarate + H2O</text>
        <dbReference type="Rhea" id="RHEA:12460"/>
        <dbReference type="ChEBI" id="CHEBI:15377"/>
        <dbReference type="ChEBI" id="CHEBI:15589"/>
        <dbReference type="ChEBI" id="CHEBI:29806"/>
        <dbReference type="EC" id="4.2.1.2"/>
    </reaction>
    <physiologicalReaction direction="left-to-right" evidence="8">
        <dbReference type="Rhea" id="RHEA:12461"/>
    </physiologicalReaction>
</comment>
<dbReference type="Pfam" id="PF08547">
    <property type="entry name" value="CIA30"/>
    <property type="match status" value="1"/>
</dbReference>
<dbReference type="Gene3D" id="1.20.200.10">
    <property type="entry name" value="Fumarase/aspartase (Central domain)"/>
    <property type="match status" value="1"/>
</dbReference>
<comment type="catalytic activity">
    <reaction evidence="7">
        <text>(S)-malate = fumarate + H2O</text>
        <dbReference type="Rhea" id="RHEA:12460"/>
        <dbReference type="ChEBI" id="CHEBI:15377"/>
        <dbReference type="ChEBI" id="CHEBI:15589"/>
        <dbReference type="ChEBI" id="CHEBI:29806"/>
        <dbReference type="EC" id="4.2.1.2"/>
    </reaction>
    <physiologicalReaction direction="right-to-left" evidence="7">
        <dbReference type="Rhea" id="RHEA:12462"/>
    </physiologicalReaction>
</comment>
<evidence type="ECO:0000256" key="8">
    <source>
        <dbReference type="ARBA" id="ARBA00024594"/>
    </source>
</evidence>
<dbReference type="Gene3D" id="1.10.40.30">
    <property type="entry name" value="Fumarase/aspartase (C-terminal domain)"/>
    <property type="match status" value="1"/>
</dbReference>
<evidence type="ECO:0000256" key="12">
    <source>
        <dbReference type="SAM" id="Coils"/>
    </source>
</evidence>
<dbReference type="EMBL" id="OU015568">
    <property type="protein sequence ID" value="CAG5083045.1"/>
    <property type="molecule type" value="Genomic_DNA"/>
</dbReference>
<dbReference type="EC" id="4.2.1.2" evidence="4"/>
<evidence type="ECO:0000256" key="6">
    <source>
        <dbReference type="ARBA" id="ARBA00020004"/>
    </source>
</evidence>